<evidence type="ECO:0000256" key="2">
    <source>
        <dbReference type="SAM" id="Phobius"/>
    </source>
</evidence>
<organism evidence="5 6">
    <name type="scientific">Mugilogobius chulae</name>
    <name type="common">yellowstripe goby</name>
    <dbReference type="NCBI Taxonomy" id="88201"/>
    <lineage>
        <taxon>Eukaryota</taxon>
        <taxon>Metazoa</taxon>
        <taxon>Chordata</taxon>
        <taxon>Craniata</taxon>
        <taxon>Vertebrata</taxon>
        <taxon>Euteleostomi</taxon>
        <taxon>Actinopterygii</taxon>
        <taxon>Neopterygii</taxon>
        <taxon>Teleostei</taxon>
        <taxon>Neoteleostei</taxon>
        <taxon>Acanthomorphata</taxon>
        <taxon>Gobiaria</taxon>
        <taxon>Gobiiformes</taxon>
        <taxon>Gobioidei</taxon>
        <taxon>Gobiidae</taxon>
        <taxon>Gobionellinae</taxon>
        <taxon>Mugilogobius</taxon>
    </lineage>
</organism>
<feature type="compositionally biased region" description="Polar residues" evidence="1">
    <location>
        <begin position="218"/>
        <end position="229"/>
    </location>
</feature>
<dbReference type="AlphaFoldDB" id="A0AAW0P017"/>
<dbReference type="EMBL" id="JBBPFD010000010">
    <property type="protein sequence ID" value="KAK7910131.1"/>
    <property type="molecule type" value="Genomic_DNA"/>
</dbReference>
<feature type="region of interest" description="Disordered" evidence="1">
    <location>
        <begin position="182"/>
        <end position="229"/>
    </location>
</feature>
<dbReference type="InterPro" id="IPR007110">
    <property type="entry name" value="Ig-like_dom"/>
</dbReference>
<proteinExistence type="predicted"/>
<keyword evidence="6" id="KW-1185">Reference proteome</keyword>
<keyword evidence="3" id="KW-0732">Signal</keyword>
<keyword evidence="2" id="KW-0812">Transmembrane</keyword>
<evidence type="ECO:0000313" key="6">
    <source>
        <dbReference type="Proteomes" id="UP001460270"/>
    </source>
</evidence>
<sequence length="229" mass="25327">MRLHTITALLLVFCVGAPSSRATKVYEVKEGEDLRLKCSFYSTGFEAIFCRNNCGTREDFLGSTLIGKQSQNRFTVEFEKQSSYPNLMYVTIRNVQLSDAGSYKCGLLNSDDFKWKLVDVIIYVTSGSAAGVSSLEGPRASEVQQDDTTPSDVWLYVGLTLSALLILSVIFTTLHWRKRHRTNTEPAQGPGNAQILKSSHEEADSKQSRAADGELSSVCFSNPTHTDSH</sequence>
<dbReference type="Pfam" id="PF07686">
    <property type="entry name" value="V-set"/>
    <property type="match status" value="1"/>
</dbReference>
<dbReference type="Gene3D" id="2.60.40.10">
    <property type="entry name" value="Immunoglobulins"/>
    <property type="match status" value="1"/>
</dbReference>
<reference evidence="6" key="1">
    <citation type="submission" date="2024-04" db="EMBL/GenBank/DDBJ databases">
        <title>Salinicola lusitanus LLJ914,a marine bacterium isolated from the Okinawa Trough.</title>
        <authorList>
            <person name="Li J."/>
        </authorList>
    </citation>
    <scope>NUCLEOTIDE SEQUENCE [LARGE SCALE GENOMIC DNA]</scope>
</reference>
<dbReference type="InterPro" id="IPR013106">
    <property type="entry name" value="Ig_V-set"/>
</dbReference>
<dbReference type="InterPro" id="IPR003599">
    <property type="entry name" value="Ig_sub"/>
</dbReference>
<evidence type="ECO:0000256" key="1">
    <source>
        <dbReference type="SAM" id="MobiDB-lite"/>
    </source>
</evidence>
<feature type="compositionally biased region" description="Basic and acidic residues" evidence="1">
    <location>
        <begin position="198"/>
        <end position="212"/>
    </location>
</feature>
<evidence type="ECO:0000313" key="5">
    <source>
        <dbReference type="EMBL" id="KAK7910131.1"/>
    </source>
</evidence>
<feature type="chain" id="PRO_5043878053" description="Ig-like domain-containing protein" evidence="3">
    <location>
        <begin position="23"/>
        <end position="229"/>
    </location>
</feature>
<evidence type="ECO:0000259" key="4">
    <source>
        <dbReference type="PROSITE" id="PS50835"/>
    </source>
</evidence>
<keyword evidence="2" id="KW-0472">Membrane</keyword>
<dbReference type="SMART" id="SM00409">
    <property type="entry name" value="IG"/>
    <property type="match status" value="1"/>
</dbReference>
<protein>
    <recommendedName>
        <fullName evidence="4">Ig-like domain-containing protein</fullName>
    </recommendedName>
</protein>
<accession>A0AAW0P017</accession>
<name>A0AAW0P017_9GOBI</name>
<feature type="signal peptide" evidence="3">
    <location>
        <begin position="1"/>
        <end position="22"/>
    </location>
</feature>
<gene>
    <name evidence="5" type="ORF">WMY93_014815</name>
</gene>
<feature type="domain" description="Ig-like" evidence="4">
    <location>
        <begin position="18"/>
        <end position="105"/>
    </location>
</feature>
<dbReference type="SUPFAM" id="SSF48726">
    <property type="entry name" value="Immunoglobulin"/>
    <property type="match status" value="1"/>
</dbReference>
<dbReference type="Proteomes" id="UP001460270">
    <property type="component" value="Unassembled WGS sequence"/>
</dbReference>
<dbReference type="InterPro" id="IPR036179">
    <property type="entry name" value="Ig-like_dom_sf"/>
</dbReference>
<feature type="transmembrane region" description="Helical" evidence="2">
    <location>
        <begin position="153"/>
        <end position="174"/>
    </location>
</feature>
<keyword evidence="2" id="KW-1133">Transmembrane helix</keyword>
<evidence type="ECO:0000256" key="3">
    <source>
        <dbReference type="SAM" id="SignalP"/>
    </source>
</evidence>
<comment type="caution">
    <text evidence="5">The sequence shown here is derived from an EMBL/GenBank/DDBJ whole genome shotgun (WGS) entry which is preliminary data.</text>
</comment>
<dbReference type="PROSITE" id="PS50835">
    <property type="entry name" value="IG_LIKE"/>
    <property type="match status" value="1"/>
</dbReference>
<dbReference type="InterPro" id="IPR013783">
    <property type="entry name" value="Ig-like_fold"/>
</dbReference>